<evidence type="ECO:0000313" key="3">
    <source>
        <dbReference type="Proteomes" id="UP000579281"/>
    </source>
</evidence>
<organism evidence="2 3">
    <name type="scientific">Anaerosolibacter carboniphilus</name>
    <dbReference type="NCBI Taxonomy" id="1417629"/>
    <lineage>
        <taxon>Bacteria</taxon>
        <taxon>Bacillati</taxon>
        <taxon>Bacillota</taxon>
        <taxon>Clostridia</taxon>
        <taxon>Peptostreptococcales</taxon>
        <taxon>Thermotaleaceae</taxon>
        <taxon>Anaerosolibacter</taxon>
    </lineage>
</organism>
<dbReference type="RefSeq" id="WP_184310391.1">
    <property type="nucleotide sequence ID" value="NZ_JACHEN010000010.1"/>
</dbReference>
<accession>A0A841KR07</accession>
<dbReference type="InterPro" id="IPR037522">
    <property type="entry name" value="HD_GYP_dom"/>
</dbReference>
<dbReference type="CDD" id="cd00077">
    <property type="entry name" value="HDc"/>
    <property type="match status" value="1"/>
</dbReference>
<gene>
    <name evidence="2" type="ORF">HNQ80_001934</name>
</gene>
<proteinExistence type="predicted"/>
<protein>
    <submittedName>
        <fullName evidence="2">HD-GYP domain-containing protein (C-di-GMP phosphodiesterase class II)</fullName>
    </submittedName>
</protein>
<dbReference type="PANTHER" id="PTHR43155">
    <property type="entry name" value="CYCLIC DI-GMP PHOSPHODIESTERASE PA4108-RELATED"/>
    <property type="match status" value="1"/>
</dbReference>
<evidence type="ECO:0000313" key="2">
    <source>
        <dbReference type="EMBL" id="MBB6215843.1"/>
    </source>
</evidence>
<dbReference type="SUPFAM" id="SSF109604">
    <property type="entry name" value="HD-domain/PDEase-like"/>
    <property type="match status" value="1"/>
</dbReference>
<name>A0A841KR07_9FIRM</name>
<feature type="domain" description="HD-GYP" evidence="1">
    <location>
        <begin position="105"/>
        <end position="301"/>
    </location>
</feature>
<dbReference type="Gene3D" id="1.10.3210.10">
    <property type="entry name" value="Hypothetical protein af1432"/>
    <property type="match status" value="1"/>
</dbReference>
<evidence type="ECO:0000259" key="1">
    <source>
        <dbReference type="PROSITE" id="PS51832"/>
    </source>
</evidence>
<sequence>MYKIKVDFLINGMILAKNIYDCDGTILLAAGVRIRDSYITKLKELQIDEVYIQAEETADMVIEDIIHEQNRLEARKLAKTIMENIRMGNNIEMKEIYRRVNLIIDDLLNHRNVMVQLCDIRTVDDYTFAHSVNVCVLSIITGISMGYNHQRLRDLGVGALLHDIGKMQIADTILNKPGELNEDEFDVIKKHSDLGYALLCEIPDIAIDVKIVALTHHERYDGSGYPFGKKSEEIHEFSRIVAVADVYDALTSDRVYKQKILPHQAMEYLIAMAGHLFDPEIVKAFIRYIAVYPLGYIVALSSGERGIIIDSNHQFPTRPKIRVVYDAQGQKCTERRELDLMEHTSIMITDVLEKLW</sequence>
<reference evidence="2 3" key="1">
    <citation type="submission" date="2020-08" db="EMBL/GenBank/DDBJ databases">
        <title>Genomic Encyclopedia of Type Strains, Phase IV (KMG-IV): sequencing the most valuable type-strain genomes for metagenomic binning, comparative biology and taxonomic classification.</title>
        <authorList>
            <person name="Goeker M."/>
        </authorList>
    </citation>
    <scope>NUCLEOTIDE SEQUENCE [LARGE SCALE GENOMIC DNA]</scope>
    <source>
        <strain evidence="2 3">DSM 103526</strain>
    </source>
</reference>
<dbReference type="Pfam" id="PF13487">
    <property type="entry name" value="HD_5"/>
    <property type="match status" value="1"/>
</dbReference>
<keyword evidence="3" id="KW-1185">Reference proteome</keyword>
<dbReference type="EMBL" id="JACHEN010000010">
    <property type="protein sequence ID" value="MBB6215843.1"/>
    <property type="molecule type" value="Genomic_DNA"/>
</dbReference>
<comment type="caution">
    <text evidence="2">The sequence shown here is derived from an EMBL/GenBank/DDBJ whole genome shotgun (WGS) entry which is preliminary data.</text>
</comment>
<dbReference type="SMART" id="SM00471">
    <property type="entry name" value="HDc"/>
    <property type="match status" value="1"/>
</dbReference>
<dbReference type="PROSITE" id="PS51832">
    <property type="entry name" value="HD_GYP"/>
    <property type="match status" value="1"/>
</dbReference>
<dbReference type="PANTHER" id="PTHR43155:SF2">
    <property type="entry name" value="CYCLIC DI-GMP PHOSPHODIESTERASE PA4108"/>
    <property type="match status" value="1"/>
</dbReference>
<dbReference type="Proteomes" id="UP000579281">
    <property type="component" value="Unassembled WGS sequence"/>
</dbReference>
<dbReference type="AlphaFoldDB" id="A0A841KR07"/>
<dbReference type="InterPro" id="IPR003607">
    <property type="entry name" value="HD/PDEase_dom"/>
</dbReference>